<dbReference type="EMBL" id="BK015960">
    <property type="protein sequence ID" value="DAF87217.1"/>
    <property type="molecule type" value="Genomic_DNA"/>
</dbReference>
<organism evidence="1">
    <name type="scientific">Myoviridae sp. ctPkm1</name>
    <dbReference type="NCBI Taxonomy" id="2825099"/>
    <lineage>
        <taxon>Viruses</taxon>
        <taxon>Duplodnaviria</taxon>
        <taxon>Heunggongvirae</taxon>
        <taxon>Uroviricota</taxon>
        <taxon>Caudoviricetes</taxon>
    </lineage>
</organism>
<proteinExistence type="predicted"/>
<accession>A0A8S5TYD4</accession>
<protein>
    <submittedName>
        <fullName evidence="1">Uncharacterized protein</fullName>
    </submittedName>
</protein>
<reference evidence="1" key="1">
    <citation type="journal article" date="2021" name="Proc. Natl. Acad. Sci. U.S.A.">
        <title>A Catalog of Tens of Thousands of Viruses from Human Metagenomes Reveals Hidden Associations with Chronic Diseases.</title>
        <authorList>
            <person name="Tisza M.J."/>
            <person name="Buck C.B."/>
        </authorList>
    </citation>
    <scope>NUCLEOTIDE SEQUENCE</scope>
    <source>
        <strain evidence="1">CtPkm1</strain>
    </source>
</reference>
<evidence type="ECO:0000313" key="1">
    <source>
        <dbReference type="EMBL" id="DAF87217.1"/>
    </source>
</evidence>
<name>A0A8S5TYD4_9CAUD</name>
<sequence>MSWYLIELPDGGLTPYATETEGGIVYGWGEMQKRKVDLDALLAVADERDAADVDSETDWAVRIRKAVGE</sequence>